<feature type="repeat" description="ANK" evidence="3">
    <location>
        <begin position="863"/>
        <end position="895"/>
    </location>
</feature>
<protein>
    <recommendedName>
        <fullName evidence="4">Nephrocystin 3-like N-terminal domain-containing protein</fullName>
    </recommendedName>
</protein>
<keyword evidence="2 3" id="KW-0040">ANK repeat</keyword>
<evidence type="ECO:0000313" key="5">
    <source>
        <dbReference type="EMBL" id="KAJ4267015.1"/>
    </source>
</evidence>
<dbReference type="PANTHER" id="PTHR24173:SF74">
    <property type="entry name" value="ANKYRIN REPEAT DOMAIN-CONTAINING PROTEIN 16"/>
    <property type="match status" value="1"/>
</dbReference>
<dbReference type="Gene3D" id="3.40.50.300">
    <property type="entry name" value="P-loop containing nucleotide triphosphate hydrolases"/>
    <property type="match status" value="1"/>
</dbReference>
<evidence type="ECO:0000256" key="2">
    <source>
        <dbReference type="ARBA" id="ARBA00023043"/>
    </source>
</evidence>
<dbReference type="InterPro" id="IPR036770">
    <property type="entry name" value="Ankyrin_rpt-contain_sf"/>
</dbReference>
<name>A0A9W8SA46_9HYPO</name>
<feature type="repeat" description="ANK" evidence="3">
    <location>
        <begin position="627"/>
        <end position="659"/>
    </location>
</feature>
<feature type="repeat" description="ANK" evidence="3">
    <location>
        <begin position="698"/>
        <end position="730"/>
    </location>
</feature>
<feature type="repeat" description="ANK" evidence="3">
    <location>
        <begin position="458"/>
        <end position="490"/>
    </location>
</feature>
<proteinExistence type="predicted"/>
<dbReference type="InterPro" id="IPR002110">
    <property type="entry name" value="Ankyrin_rpt"/>
</dbReference>
<dbReference type="Gene3D" id="1.25.40.20">
    <property type="entry name" value="Ankyrin repeat-containing domain"/>
    <property type="match status" value="3"/>
</dbReference>
<dbReference type="PROSITE" id="PS50088">
    <property type="entry name" value="ANK_REPEAT"/>
    <property type="match status" value="10"/>
</dbReference>
<comment type="caution">
    <text evidence="5">The sequence shown here is derived from an EMBL/GenBank/DDBJ whole genome shotgun (WGS) entry which is preliminary data.</text>
</comment>
<feature type="repeat" description="ANK" evidence="3">
    <location>
        <begin position="830"/>
        <end position="862"/>
    </location>
</feature>
<dbReference type="OrthoDB" id="195446at2759"/>
<dbReference type="Pfam" id="PF12796">
    <property type="entry name" value="Ank_2"/>
    <property type="match status" value="4"/>
</dbReference>
<sequence length="950" mass="106149">MGKRHAQPLVDAWRPCFIIDSIGRQNRNGNVACIYLYFRSKQICFEQIVIELLKQLVEQQRGEEMCRELHETYNGWRRNRKYPSTKQYIDLIRVVSETFSEVYLIFDALDDCINVDGESTQELVQDLVQSLRSEIKILITSRSNVLNEEYLKPDVALRIVPNTHDIELYVQSRIENDKFMREELRQSKQPSIKNEIVEKVTDATKGIFLMAKLDMDYLCQQGSLGLIKSALIQLPRSVHSAFDTSINQIKGRDAAEDAACLRGLARHTLTWIANSATPLDAQQISFSFAIGYCKKSFDRDYVPSRLRVMFACAGLVTMDYETGMLRLIHESVGKYLVEHEVIPRNAHTLMVKTCLNCLLLDEAPSTLHKYSASHWFTHFLHAQEEGSDFEVEGLILKFLNNDEKVERAFRSLPDQQNDDAHEMTGLHAAVYLGETRWARTIIDSAADTQICLNATCLDGQTPLHWAAKYGRELMVELLVKKGADLNVRDRNGDSPLHVALMCSTTHCEGVVERLIAAGAKSDIRGRKGRTPLAWTIRYGPPSITEMLARSPEVVNAEDDLGWTSLREAISQAQTDIVYLLLKNGADPNRASSKDDWTPLKAAAQDGDEMTATHLIASGARINDPDREGYSPLRWAIKYSHTGVVHLLITNGADLNAKAKDGMTPLIAAITEGKRRDSNKSIVWMLLEHGACPDGHDENGNTALHRAIHYSDRSMAWLLISKGVSVTRRDNKGLTPLDWAVERDDPSLCWLLCEHGAKADTPGNKEITSFHRAAALGRVKITQYFLTQDIDINQPDELGNAAISHAVLGDRTEVVDLLASNGALLDRQNGQGSTVLHTAIRERKLHMVQMLLDHGASCHIRDNSGQTVLHRAANAGFSDGLALLMRKSKALDLTNDDGATALHLVVFKGDESSVKLLVNGGANRTAKDCYGMQPLEYARQLGHTHLMTYLV</sequence>
<evidence type="ECO:0000256" key="3">
    <source>
        <dbReference type="PROSITE-ProRule" id="PRU00023"/>
    </source>
</evidence>
<dbReference type="PRINTS" id="PR01415">
    <property type="entry name" value="ANKYRIN"/>
</dbReference>
<dbReference type="Proteomes" id="UP001152049">
    <property type="component" value="Unassembled WGS sequence"/>
</dbReference>
<accession>A0A9W8SA46</accession>
<reference evidence="5" key="1">
    <citation type="submission" date="2022-09" db="EMBL/GenBank/DDBJ databases">
        <title>Fusarium specimens isolated from Avocado Roots.</title>
        <authorList>
            <person name="Stajich J."/>
            <person name="Roper C."/>
            <person name="Heimlech-Rivalta G."/>
        </authorList>
    </citation>
    <scope>NUCLEOTIDE SEQUENCE</scope>
    <source>
        <strain evidence="5">CF00136</strain>
    </source>
</reference>
<feature type="repeat" description="ANK" evidence="3">
    <location>
        <begin position="896"/>
        <end position="928"/>
    </location>
</feature>
<feature type="repeat" description="ANK" evidence="3">
    <location>
        <begin position="594"/>
        <end position="626"/>
    </location>
</feature>
<feature type="domain" description="Nephrocystin 3-like N-terminal" evidence="4">
    <location>
        <begin position="17"/>
        <end position="142"/>
    </location>
</feature>
<dbReference type="SUPFAM" id="SSF48403">
    <property type="entry name" value="Ankyrin repeat"/>
    <property type="match status" value="2"/>
</dbReference>
<dbReference type="AlphaFoldDB" id="A0A9W8SA46"/>
<dbReference type="Pfam" id="PF00023">
    <property type="entry name" value="Ank"/>
    <property type="match status" value="2"/>
</dbReference>
<evidence type="ECO:0000256" key="1">
    <source>
        <dbReference type="ARBA" id="ARBA00022737"/>
    </source>
</evidence>
<dbReference type="InterPro" id="IPR056884">
    <property type="entry name" value="NPHP3-like_N"/>
</dbReference>
<gene>
    <name evidence="5" type="ORF">NW762_003113</name>
</gene>
<feature type="repeat" description="ANK" evidence="3">
    <location>
        <begin position="660"/>
        <end position="697"/>
    </location>
</feature>
<dbReference type="PROSITE" id="PS50297">
    <property type="entry name" value="ANK_REP_REGION"/>
    <property type="match status" value="7"/>
</dbReference>
<dbReference type="PANTHER" id="PTHR24173">
    <property type="entry name" value="ANKYRIN REPEAT CONTAINING"/>
    <property type="match status" value="1"/>
</dbReference>
<organism evidence="5 6">
    <name type="scientific">Fusarium torreyae</name>
    <dbReference type="NCBI Taxonomy" id="1237075"/>
    <lineage>
        <taxon>Eukaryota</taxon>
        <taxon>Fungi</taxon>
        <taxon>Dikarya</taxon>
        <taxon>Ascomycota</taxon>
        <taxon>Pezizomycotina</taxon>
        <taxon>Sordariomycetes</taxon>
        <taxon>Hypocreomycetidae</taxon>
        <taxon>Hypocreales</taxon>
        <taxon>Nectriaceae</taxon>
        <taxon>Fusarium</taxon>
    </lineage>
</organism>
<evidence type="ECO:0000259" key="4">
    <source>
        <dbReference type="Pfam" id="PF24883"/>
    </source>
</evidence>
<evidence type="ECO:0000313" key="6">
    <source>
        <dbReference type="Proteomes" id="UP001152049"/>
    </source>
</evidence>
<dbReference type="InterPro" id="IPR027417">
    <property type="entry name" value="P-loop_NTPase"/>
</dbReference>
<dbReference type="Pfam" id="PF24883">
    <property type="entry name" value="NPHP3_N"/>
    <property type="match status" value="1"/>
</dbReference>
<dbReference type="SMART" id="SM00248">
    <property type="entry name" value="ANK"/>
    <property type="match status" value="15"/>
</dbReference>
<feature type="repeat" description="ANK" evidence="3">
    <location>
        <begin position="560"/>
        <end position="592"/>
    </location>
</feature>
<keyword evidence="6" id="KW-1185">Reference proteome</keyword>
<feature type="repeat" description="ANK" evidence="3">
    <location>
        <begin position="491"/>
        <end position="526"/>
    </location>
</feature>
<keyword evidence="1" id="KW-0677">Repeat</keyword>
<dbReference type="EMBL" id="JAOQAZ010000004">
    <property type="protein sequence ID" value="KAJ4267015.1"/>
    <property type="molecule type" value="Genomic_DNA"/>
</dbReference>